<reference evidence="2 3" key="1">
    <citation type="submission" date="2024-09" db="EMBL/GenBank/DDBJ databases">
        <authorList>
            <person name="Sun Q."/>
            <person name="Mori K."/>
        </authorList>
    </citation>
    <scope>NUCLEOTIDE SEQUENCE [LARGE SCALE GENOMIC DNA]</scope>
    <source>
        <strain evidence="2 3">KCTC 23076</strain>
    </source>
</reference>
<gene>
    <name evidence="2" type="ORF">ACFFGH_19745</name>
</gene>
<organism evidence="2 3">
    <name type="scientific">Lysobacter korlensis</name>
    <dbReference type="NCBI Taxonomy" id="553636"/>
    <lineage>
        <taxon>Bacteria</taxon>
        <taxon>Pseudomonadati</taxon>
        <taxon>Pseudomonadota</taxon>
        <taxon>Gammaproteobacteria</taxon>
        <taxon>Lysobacterales</taxon>
        <taxon>Lysobacteraceae</taxon>
        <taxon>Lysobacter</taxon>
    </lineage>
</organism>
<dbReference type="InterPro" id="IPR039422">
    <property type="entry name" value="MarR/SlyA-like"/>
</dbReference>
<dbReference type="InterPro" id="IPR000835">
    <property type="entry name" value="HTH_MarR-typ"/>
</dbReference>
<dbReference type="PRINTS" id="PR00598">
    <property type="entry name" value="HTHMARR"/>
</dbReference>
<evidence type="ECO:0000313" key="2">
    <source>
        <dbReference type="EMBL" id="MFC0680075.1"/>
    </source>
</evidence>
<feature type="domain" description="HTH marR-type" evidence="1">
    <location>
        <begin position="1"/>
        <end position="124"/>
    </location>
</feature>
<protein>
    <submittedName>
        <fullName evidence="2">MarR family winged helix-turn-helix transcriptional regulator</fullName>
    </submittedName>
</protein>
<dbReference type="Pfam" id="PF12802">
    <property type="entry name" value="MarR_2"/>
    <property type="match status" value="1"/>
</dbReference>
<sequence length="124" mass="14036">MGTAVNREAISEWRSLQNRYLATAAALDRVLEERHELGLSEFEILDLVSETGENECRMRDLVELAPLTQSALSRVVDRLQKAGLVDRKECFDDRRAMFVGLTAKGASVHAQARESYERVLRSEL</sequence>
<dbReference type="PROSITE" id="PS50995">
    <property type="entry name" value="HTH_MARR_2"/>
    <property type="match status" value="1"/>
</dbReference>
<dbReference type="RefSeq" id="WP_386671490.1">
    <property type="nucleotide sequence ID" value="NZ_JBHLTG010000005.1"/>
</dbReference>
<dbReference type="InterPro" id="IPR036388">
    <property type="entry name" value="WH-like_DNA-bd_sf"/>
</dbReference>
<proteinExistence type="predicted"/>
<keyword evidence="3" id="KW-1185">Reference proteome</keyword>
<dbReference type="SMART" id="SM00347">
    <property type="entry name" value="HTH_MARR"/>
    <property type="match status" value="1"/>
</dbReference>
<dbReference type="Proteomes" id="UP001589896">
    <property type="component" value="Unassembled WGS sequence"/>
</dbReference>
<evidence type="ECO:0000313" key="3">
    <source>
        <dbReference type="Proteomes" id="UP001589896"/>
    </source>
</evidence>
<name>A0ABV6RSW4_9GAMM</name>
<accession>A0ABV6RSW4</accession>
<dbReference type="PANTHER" id="PTHR33164:SF99">
    <property type="entry name" value="MARR FAMILY REGULATORY PROTEIN"/>
    <property type="match status" value="1"/>
</dbReference>
<dbReference type="PANTHER" id="PTHR33164">
    <property type="entry name" value="TRANSCRIPTIONAL REGULATOR, MARR FAMILY"/>
    <property type="match status" value="1"/>
</dbReference>
<dbReference type="Gene3D" id="1.10.10.10">
    <property type="entry name" value="Winged helix-like DNA-binding domain superfamily/Winged helix DNA-binding domain"/>
    <property type="match status" value="1"/>
</dbReference>
<dbReference type="SUPFAM" id="SSF46785">
    <property type="entry name" value="Winged helix' DNA-binding domain"/>
    <property type="match status" value="1"/>
</dbReference>
<comment type="caution">
    <text evidence="2">The sequence shown here is derived from an EMBL/GenBank/DDBJ whole genome shotgun (WGS) entry which is preliminary data.</text>
</comment>
<evidence type="ECO:0000259" key="1">
    <source>
        <dbReference type="PROSITE" id="PS50995"/>
    </source>
</evidence>
<dbReference type="InterPro" id="IPR036390">
    <property type="entry name" value="WH_DNA-bd_sf"/>
</dbReference>
<dbReference type="EMBL" id="JBHLTG010000005">
    <property type="protein sequence ID" value="MFC0680075.1"/>
    <property type="molecule type" value="Genomic_DNA"/>
</dbReference>